<dbReference type="KEGG" id="sri:SELR_pSRC300240"/>
<gene>
    <name evidence="1" type="ordered locus">SELR_pSRC300240</name>
</gene>
<sequence length="58" mass="6537">MENMNNVAIVNEIKGKLIGAEQILFLLNQNGTNDDYEDVIEIVRNTLSDAMELTDKIL</sequence>
<dbReference type="PATRIC" id="fig|927704.6.peg.3336"/>
<reference evidence="1 2" key="1">
    <citation type="submission" date="2011-10" db="EMBL/GenBank/DDBJ databases">
        <title>Whole genome sequence of Selenomonas ruminantium subsp. lactilytica TAM6421.</title>
        <authorList>
            <person name="Oguchi A."/>
            <person name="Ankai A."/>
            <person name="Kaneko J."/>
            <person name="Yamada-Narita S."/>
            <person name="Fukui S."/>
            <person name="Takahashi M."/>
            <person name="Onodera T."/>
            <person name="Kojima S."/>
            <person name="Fushimi T."/>
            <person name="Abe N."/>
            <person name="Kamio Y."/>
            <person name="Yamazaki S."/>
            <person name="Fujita N."/>
        </authorList>
    </citation>
    <scope>NUCLEOTIDE SEQUENCE [LARGE SCALE GENOMIC DNA]</scope>
    <source>
        <strain evidence="2">NBRC 103574 / TAM6421</strain>
        <plasmid evidence="1 2">pSRC3</plasmid>
    </source>
</reference>
<dbReference type="HOGENOM" id="CLU_2976746_0_0_9"/>
<dbReference type="Proteomes" id="UP000007887">
    <property type="component" value="Plasmid pSRC3"/>
</dbReference>
<dbReference type="EMBL" id="AP012300">
    <property type="protein sequence ID" value="BAL85097.1"/>
    <property type="molecule type" value="Genomic_DNA"/>
</dbReference>
<proteinExistence type="predicted"/>
<protein>
    <submittedName>
        <fullName evidence="1">Uncharacterized protein</fullName>
    </submittedName>
</protein>
<dbReference type="AlphaFoldDB" id="I0GWG0"/>
<dbReference type="RefSeq" id="WP_014426115.1">
    <property type="nucleotide sequence ID" value="NC_017073.1"/>
</dbReference>
<evidence type="ECO:0000313" key="1">
    <source>
        <dbReference type="EMBL" id="BAL85097.1"/>
    </source>
</evidence>
<geneLocation type="plasmid" evidence="1 2">
    <name>pSRC3</name>
</geneLocation>
<evidence type="ECO:0000313" key="2">
    <source>
        <dbReference type="Proteomes" id="UP000007887"/>
    </source>
</evidence>
<keyword evidence="1" id="KW-0614">Plasmid</keyword>
<organism evidence="1 2">
    <name type="scientific">Selenomonas ruminantium subsp. lactilytica (strain NBRC 103574 / TAM6421)</name>
    <dbReference type="NCBI Taxonomy" id="927704"/>
    <lineage>
        <taxon>Bacteria</taxon>
        <taxon>Bacillati</taxon>
        <taxon>Bacillota</taxon>
        <taxon>Negativicutes</taxon>
        <taxon>Selenomonadales</taxon>
        <taxon>Selenomonadaceae</taxon>
        <taxon>Selenomonas</taxon>
    </lineage>
</organism>
<accession>I0GWG0</accession>
<name>I0GWG0_SELRL</name>